<evidence type="ECO:0000259" key="3">
    <source>
        <dbReference type="PROSITE" id="PS51352"/>
    </source>
</evidence>
<organism evidence="4 5">
    <name type="scientific">Nonlabens ponticola</name>
    <dbReference type="NCBI Taxonomy" id="2496866"/>
    <lineage>
        <taxon>Bacteria</taxon>
        <taxon>Pseudomonadati</taxon>
        <taxon>Bacteroidota</taxon>
        <taxon>Flavobacteriia</taxon>
        <taxon>Flavobacteriales</taxon>
        <taxon>Flavobacteriaceae</taxon>
        <taxon>Nonlabens</taxon>
    </lineage>
</organism>
<dbReference type="InterPro" id="IPR050620">
    <property type="entry name" value="Thioredoxin_H-type-like"/>
</dbReference>
<protein>
    <submittedName>
        <fullName evidence="4">Thioredoxin</fullName>
    </submittedName>
</protein>
<dbReference type="RefSeq" id="WP_126447080.1">
    <property type="nucleotide sequence ID" value="NZ_CP034549.1"/>
</dbReference>
<keyword evidence="1" id="KW-0175">Coiled coil</keyword>
<dbReference type="SUPFAM" id="SSF52833">
    <property type="entry name" value="Thioredoxin-like"/>
    <property type="match status" value="1"/>
</dbReference>
<dbReference type="PANTHER" id="PTHR10438">
    <property type="entry name" value="THIOREDOXIN"/>
    <property type="match status" value="1"/>
</dbReference>
<dbReference type="PANTHER" id="PTHR10438:SF405">
    <property type="entry name" value="THIOREDOXIN DOMAIN-CONTAINING PROTEIN"/>
    <property type="match status" value="1"/>
</dbReference>
<gene>
    <name evidence="4" type="ORF">EJ995_07255</name>
</gene>
<name>A0A3S9MY20_9FLAO</name>
<dbReference type="InterPro" id="IPR036249">
    <property type="entry name" value="Thioredoxin-like_sf"/>
</dbReference>
<feature type="coiled-coil region" evidence="1">
    <location>
        <begin position="206"/>
        <end position="240"/>
    </location>
</feature>
<feature type="chain" id="PRO_5019570361" evidence="2">
    <location>
        <begin position="20"/>
        <end position="248"/>
    </location>
</feature>
<proteinExistence type="predicted"/>
<dbReference type="Gene3D" id="3.40.30.10">
    <property type="entry name" value="Glutaredoxin"/>
    <property type="match status" value="1"/>
</dbReference>
<evidence type="ECO:0000256" key="1">
    <source>
        <dbReference type="SAM" id="Coils"/>
    </source>
</evidence>
<evidence type="ECO:0000256" key="2">
    <source>
        <dbReference type="SAM" id="SignalP"/>
    </source>
</evidence>
<dbReference type="InterPro" id="IPR013766">
    <property type="entry name" value="Thioredoxin_domain"/>
</dbReference>
<evidence type="ECO:0000313" key="4">
    <source>
        <dbReference type="EMBL" id="AZQ44038.1"/>
    </source>
</evidence>
<feature type="domain" description="Thioredoxin" evidence="3">
    <location>
        <begin position="13"/>
        <end position="124"/>
    </location>
</feature>
<sequence length="248" mass="27959">MKHIVLSFLSLLALTSAQAQDYITDDQVESKIMAQDDELKVFYFTATWCGPCKYMKPFIESTAADENVDATIYRMDIDQNITDNVMEVPGVPSFFFVKNGQVLGQHTGAIPEADFRSMIDKNNELPLSGEYLQYKPVPSQYQLVAGSHKKLTKRNLKKLWHSPKQLMTTAMSIHNNLNDARDLKAALVLANRSNEIAQEGMKMHLIAALESRLGRKKDALETAKNAREQLLQENQSIVEINKLIAQLS</sequence>
<reference evidence="4 5" key="1">
    <citation type="submission" date="2018-12" db="EMBL/GenBank/DDBJ databases">
        <title>Complete genome of Nonlabens sp. MJ115.</title>
        <authorList>
            <person name="Choi H.S."/>
            <person name="Jung J."/>
        </authorList>
    </citation>
    <scope>NUCLEOTIDE SEQUENCE [LARGE SCALE GENOMIC DNA]</scope>
    <source>
        <strain evidence="4 5">MJ115</strain>
    </source>
</reference>
<feature type="signal peptide" evidence="2">
    <location>
        <begin position="1"/>
        <end position="19"/>
    </location>
</feature>
<dbReference type="OrthoDB" id="645813at2"/>
<dbReference type="CDD" id="cd02947">
    <property type="entry name" value="TRX_family"/>
    <property type="match status" value="1"/>
</dbReference>
<accession>A0A3S9MY20</accession>
<evidence type="ECO:0000313" key="5">
    <source>
        <dbReference type="Proteomes" id="UP000279600"/>
    </source>
</evidence>
<keyword evidence="5" id="KW-1185">Reference proteome</keyword>
<dbReference type="AlphaFoldDB" id="A0A3S9MY20"/>
<keyword evidence="2" id="KW-0732">Signal</keyword>
<dbReference type="KEGG" id="noj:EJ995_07255"/>
<dbReference type="EMBL" id="CP034549">
    <property type="protein sequence ID" value="AZQ44038.1"/>
    <property type="molecule type" value="Genomic_DNA"/>
</dbReference>
<dbReference type="Proteomes" id="UP000279600">
    <property type="component" value="Chromosome"/>
</dbReference>
<dbReference type="PROSITE" id="PS51352">
    <property type="entry name" value="THIOREDOXIN_2"/>
    <property type="match status" value="1"/>
</dbReference>
<dbReference type="Pfam" id="PF00085">
    <property type="entry name" value="Thioredoxin"/>
    <property type="match status" value="1"/>
</dbReference>